<keyword evidence="2" id="KW-0812">Transmembrane</keyword>
<keyword evidence="2" id="KW-0472">Membrane</keyword>
<organism evidence="4 5">
    <name type="scientific">Dactylosporangium sucinum</name>
    <dbReference type="NCBI Taxonomy" id="1424081"/>
    <lineage>
        <taxon>Bacteria</taxon>
        <taxon>Bacillati</taxon>
        <taxon>Actinomycetota</taxon>
        <taxon>Actinomycetes</taxon>
        <taxon>Micromonosporales</taxon>
        <taxon>Micromonosporaceae</taxon>
        <taxon>Dactylosporangium</taxon>
    </lineage>
</organism>
<reference evidence="4" key="2">
    <citation type="submission" date="2020-09" db="EMBL/GenBank/DDBJ databases">
        <authorList>
            <person name="Sun Q."/>
            <person name="Ohkuma M."/>
        </authorList>
    </citation>
    <scope>NUCLEOTIDE SEQUENCE</scope>
    <source>
        <strain evidence="4">JCM 19831</strain>
    </source>
</reference>
<sequence>MLGMARFSTLFLALLIASPALWAGFVTHQLAAQTALLRLLIAVPVAAIMLAAFRAVTRGYGKRPDEKPKPAGENGPLKAEAVAGEPIPQRRAEDA</sequence>
<dbReference type="EMBL" id="BMPI01000013">
    <property type="protein sequence ID" value="GGM27348.1"/>
    <property type="molecule type" value="Genomic_DNA"/>
</dbReference>
<proteinExistence type="predicted"/>
<dbReference type="AlphaFoldDB" id="A0A917TKX7"/>
<evidence type="ECO:0000256" key="3">
    <source>
        <dbReference type="SAM" id="SignalP"/>
    </source>
</evidence>
<keyword evidence="2" id="KW-1133">Transmembrane helix</keyword>
<dbReference type="Proteomes" id="UP000642070">
    <property type="component" value="Unassembled WGS sequence"/>
</dbReference>
<name>A0A917TKX7_9ACTN</name>
<protein>
    <submittedName>
        <fullName evidence="4">Uncharacterized protein</fullName>
    </submittedName>
</protein>
<evidence type="ECO:0000256" key="1">
    <source>
        <dbReference type="SAM" id="MobiDB-lite"/>
    </source>
</evidence>
<accession>A0A917TKX7</accession>
<comment type="caution">
    <text evidence="4">The sequence shown here is derived from an EMBL/GenBank/DDBJ whole genome shotgun (WGS) entry which is preliminary data.</text>
</comment>
<evidence type="ECO:0000313" key="5">
    <source>
        <dbReference type="Proteomes" id="UP000642070"/>
    </source>
</evidence>
<reference evidence="4" key="1">
    <citation type="journal article" date="2014" name="Int. J. Syst. Evol. Microbiol.">
        <title>Complete genome sequence of Corynebacterium casei LMG S-19264T (=DSM 44701T), isolated from a smear-ripened cheese.</title>
        <authorList>
            <consortium name="US DOE Joint Genome Institute (JGI-PGF)"/>
            <person name="Walter F."/>
            <person name="Albersmeier A."/>
            <person name="Kalinowski J."/>
            <person name="Ruckert C."/>
        </authorList>
    </citation>
    <scope>NUCLEOTIDE SEQUENCE</scope>
    <source>
        <strain evidence="4">JCM 19831</strain>
    </source>
</reference>
<feature type="transmembrane region" description="Helical" evidence="2">
    <location>
        <begin position="39"/>
        <end position="57"/>
    </location>
</feature>
<keyword evidence="3" id="KW-0732">Signal</keyword>
<feature type="signal peptide" evidence="3">
    <location>
        <begin position="1"/>
        <end position="22"/>
    </location>
</feature>
<feature type="region of interest" description="Disordered" evidence="1">
    <location>
        <begin position="60"/>
        <end position="95"/>
    </location>
</feature>
<gene>
    <name evidence="4" type="ORF">GCM10007977_030670</name>
</gene>
<evidence type="ECO:0000256" key="2">
    <source>
        <dbReference type="SAM" id="Phobius"/>
    </source>
</evidence>
<evidence type="ECO:0000313" key="4">
    <source>
        <dbReference type="EMBL" id="GGM27348.1"/>
    </source>
</evidence>
<feature type="chain" id="PRO_5036884307" evidence="3">
    <location>
        <begin position="23"/>
        <end position="95"/>
    </location>
</feature>
<keyword evidence="5" id="KW-1185">Reference proteome</keyword>